<evidence type="ECO:0000313" key="2">
    <source>
        <dbReference type="Proteomes" id="UP000011185"/>
    </source>
</evidence>
<sequence length="53" mass="6354">MKKVQYARQEVKLLGVTINRRDKIPNEMKKNEAFEFLKPYKITQLRRYLGLVG</sequence>
<dbReference type="HOGENOM" id="CLU_3070361_0_0_1"/>
<keyword evidence="1" id="KW-0548">Nucleotidyltransferase</keyword>
<dbReference type="InterPro" id="IPR043502">
    <property type="entry name" value="DNA/RNA_pol_sf"/>
</dbReference>
<dbReference type="EC" id="2.7.7.49" evidence="1"/>
<dbReference type="SUPFAM" id="SSF56672">
    <property type="entry name" value="DNA/RNA polymerases"/>
    <property type="match status" value="1"/>
</dbReference>
<accession>L7JY53</accession>
<keyword evidence="1" id="KW-0695">RNA-directed DNA polymerase</keyword>
<reference evidence="1 2" key="1">
    <citation type="journal article" date="2012" name="PLoS Pathog.">
        <title>The genome of the obligate intracellular parasite Trachipleistophora hominis: new insights into microsporidian genome dynamics and reductive evolution.</title>
        <authorList>
            <person name="Heinz E."/>
            <person name="Williams T.A."/>
            <person name="Nakjang S."/>
            <person name="Noel C.J."/>
            <person name="Swan D.C."/>
            <person name="Goldberg A.V."/>
            <person name="Harris S.R."/>
            <person name="Weinmaier T."/>
            <person name="Markert S."/>
            <person name="Becher D."/>
            <person name="Bernhardt J."/>
            <person name="Dagan T."/>
            <person name="Hacker C."/>
            <person name="Lucocq J.M."/>
            <person name="Schweder T."/>
            <person name="Rattei T."/>
            <person name="Hall N."/>
            <person name="Hirt R.P."/>
            <person name="Embley T.M."/>
        </authorList>
    </citation>
    <scope>NUCLEOTIDE SEQUENCE [LARGE SCALE GENOMIC DNA]</scope>
</reference>
<dbReference type="GO" id="GO:0003964">
    <property type="term" value="F:RNA-directed DNA polymerase activity"/>
    <property type="evidence" value="ECO:0007669"/>
    <property type="project" value="UniProtKB-KW"/>
</dbReference>
<dbReference type="VEuPathDB" id="MicrosporidiaDB:THOM_1043"/>
<proteinExistence type="predicted"/>
<dbReference type="AlphaFoldDB" id="L7JY53"/>
<gene>
    <name evidence="1" type="ORF">THOM_1043</name>
</gene>
<evidence type="ECO:0000313" key="1">
    <source>
        <dbReference type="EMBL" id="ELQ75991.1"/>
    </source>
</evidence>
<dbReference type="Proteomes" id="UP000011185">
    <property type="component" value="Unassembled WGS sequence"/>
</dbReference>
<name>L7JY53_TRAHO</name>
<dbReference type="InParanoid" id="L7JY53"/>
<protein>
    <submittedName>
        <fullName evidence="1">RNA-directed DNA polymerase, LTR Retrotransposon</fullName>
        <ecNumber evidence="1">2.7.7.49</ecNumber>
    </submittedName>
</protein>
<organism evidence="1 2">
    <name type="scientific">Trachipleistophora hominis</name>
    <name type="common">Microsporidian parasite</name>
    <dbReference type="NCBI Taxonomy" id="72359"/>
    <lineage>
        <taxon>Eukaryota</taxon>
        <taxon>Fungi</taxon>
        <taxon>Fungi incertae sedis</taxon>
        <taxon>Microsporidia</taxon>
        <taxon>Pleistophoridae</taxon>
        <taxon>Trachipleistophora</taxon>
    </lineage>
</organism>
<dbReference type="EMBL" id="JH993890">
    <property type="protein sequence ID" value="ELQ75991.1"/>
    <property type="molecule type" value="Genomic_DNA"/>
</dbReference>
<keyword evidence="1" id="KW-0808">Transferase</keyword>
<keyword evidence="2" id="KW-1185">Reference proteome</keyword>